<dbReference type="SUPFAM" id="SSF53335">
    <property type="entry name" value="S-adenosyl-L-methionine-dependent methyltransferases"/>
    <property type="match status" value="1"/>
</dbReference>
<evidence type="ECO:0000256" key="3">
    <source>
        <dbReference type="ARBA" id="ARBA00022691"/>
    </source>
</evidence>
<evidence type="ECO:0000256" key="1">
    <source>
        <dbReference type="ARBA" id="ARBA00022603"/>
    </source>
</evidence>
<dbReference type="GO" id="GO:0005634">
    <property type="term" value="C:nucleus"/>
    <property type="evidence" value="ECO:0007669"/>
    <property type="project" value="TreeGrafter"/>
</dbReference>
<dbReference type="Gene3D" id="3.40.50.150">
    <property type="entry name" value="Vaccinia Virus protein VP39"/>
    <property type="match status" value="1"/>
</dbReference>
<dbReference type="PANTHER" id="PTHR46098:SF1">
    <property type="entry name" value="TRNA (CYTOSINE(38)-C(5))-METHYLTRANSFERASE"/>
    <property type="match status" value="1"/>
</dbReference>
<dbReference type="STRING" id="1051891.A0A0C3KU05"/>
<evidence type="ECO:0000256" key="4">
    <source>
        <dbReference type="PROSITE-ProRule" id="PRU01016"/>
    </source>
</evidence>
<accession>A0A0C3KU05</accession>
<proteinExistence type="inferred from homology"/>
<protein>
    <recommendedName>
        <fullName evidence="7">S-adenosyl-L-methionine-dependent methyltransferase</fullName>
    </recommendedName>
</protein>
<keyword evidence="2 4" id="KW-0808">Transferase</keyword>
<dbReference type="OrthoDB" id="414133at2759"/>
<dbReference type="Proteomes" id="UP000054248">
    <property type="component" value="Unassembled WGS sequence"/>
</dbReference>
<dbReference type="PROSITE" id="PS51679">
    <property type="entry name" value="SAM_MT_C5"/>
    <property type="match status" value="1"/>
</dbReference>
<organism evidence="5 6">
    <name type="scientific">Tulasnella calospora MUT 4182</name>
    <dbReference type="NCBI Taxonomy" id="1051891"/>
    <lineage>
        <taxon>Eukaryota</taxon>
        <taxon>Fungi</taxon>
        <taxon>Dikarya</taxon>
        <taxon>Basidiomycota</taxon>
        <taxon>Agaricomycotina</taxon>
        <taxon>Agaricomycetes</taxon>
        <taxon>Cantharellales</taxon>
        <taxon>Tulasnellaceae</taxon>
        <taxon>Tulasnella</taxon>
    </lineage>
</organism>
<dbReference type="Pfam" id="PF00145">
    <property type="entry name" value="DNA_methylase"/>
    <property type="match status" value="1"/>
</dbReference>
<keyword evidence="6" id="KW-1185">Reference proteome</keyword>
<feature type="active site" evidence="4">
    <location>
        <position position="78"/>
    </location>
</feature>
<keyword evidence="1 4" id="KW-0489">Methyltransferase</keyword>
<evidence type="ECO:0000256" key="2">
    <source>
        <dbReference type="ARBA" id="ARBA00022679"/>
    </source>
</evidence>
<dbReference type="HOGENOM" id="CLU_049101_0_0_1"/>
<dbReference type="Gene3D" id="3.90.120.10">
    <property type="entry name" value="DNA Methylase, subunit A, domain 2"/>
    <property type="match status" value="1"/>
</dbReference>
<dbReference type="GO" id="GO:0008168">
    <property type="term" value="F:methyltransferase activity"/>
    <property type="evidence" value="ECO:0007669"/>
    <property type="project" value="UniProtKB-KW"/>
</dbReference>
<keyword evidence="3 4" id="KW-0949">S-adenosyl-L-methionine</keyword>
<dbReference type="InterPro" id="IPR001525">
    <property type="entry name" value="C5_MeTfrase"/>
</dbReference>
<evidence type="ECO:0000313" key="6">
    <source>
        <dbReference type="Proteomes" id="UP000054248"/>
    </source>
</evidence>
<dbReference type="AlphaFoldDB" id="A0A0C3KU05"/>
<dbReference type="PANTHER" id="PTHR46098">
    <property type="entry name" value="TRNA (CYTOSINE(38)-C(5))-METHYLTRANSFERASE"/>
    <property type="match status" value="1"/>
</dbReference>
<evidence type="ECO:0008006" key="7">
    <source>
        <dbReference type="Google" id="ProtNLM"/>
    </source>
</evidence>
<comment type="similarity">
    <text evidence="4">Belongs to the class I-like SAM-binding methyltransferase superfamily. C5-methyltransferase family.</text>
</comment>
<dbReference type="EMBL" id="KN823051">
    <property type="protein sequence ID" value="KIO24968.1"/>
    <property type="molecule type" value="Genomic_DNA"/>
</dbReference>
<name>A0A0C3KU05_9AGAM</name>
<reference evidence="6" key="2">
    <citation type="submission" date="2015-01" db="EMBL/GenBank/DDBJ databases">
        <title>Evolutionary Origins and Diversification of the Mycorrhizal Mutualists.</title>
        <authorList>
            <consortium name="DOE Joint Genome Institute"/>
            <consortium name="Mycorrhizal Genomics Consortium"/>
            <person name="Kohler A."/>
            <person name="Kuo A."/>
            <person name="Nagy L.G."/>
            <person name="Floudas D."/>
            <person name="Copeland A."/>
            <person name="Barry K.W."/>
            <person name="Cichocki N."/>
            <person name="Veneault-Fourrey C."/>
            <person name="LaButti K."/>
            <person name="Lindquist E.A."/>
            <person name="Lipzen A."/>
            <person name="Lundell T."/>
            <person name="Morin E."/>
            <person name="Murat C."/>
            <person name="Riley R."/>
            <person name="Ohm R."/>
            <person name="Sun H."/>
            <person name="Tunlid A."/>
            <person name="Henrissat B."/>
            <person name="Grigoriev I.V."/>
            <person name="Hibbett D.S."/>
            <person name="Martin F."/>
        </authorList>
    </citation>
    <scope>NUCLEOTIDE SEQUENCE [LARGE SCALE GENOMIC DNA]</scope>
    <source>
        <strain evidence="6">MUT 4182</strain>
    </source>
</reference>
<dbReference type="InterPro" id="IPR029063">
    <property type="entry name" value="SAM-dependent_MTases_sf"/>
</dbReference>
<sequence length="380" mass="42560">MTIRALEFYSGIGGLHLALVRSAWDAQVVAAYDWDPAACQVYAANYGPGAVKATDICRLTAADVAIHRAHLWLLSPSCQPYTVLNPKAKGEDDPRAASFLHLIRNVLPRLHSDHPDHAPRWLLIENNSTTRRTLVQILRALEYNLEEFLLTPHQFGIPNSRLRYYLLASLEPGDGYGRLTQDSTLLDGSGQIRRSIPCTEKQVASPPLDSEPSSSIRDVPLPISLYLDDFIESTANPQSFAIPQHVLAKWGRLLDIVKPSDRRSCCFTRSYTKLVEGSGSVLQMDEALDTTITFKLYAEAVQEGSHPNPLSILDPLRLRYFTPNELLKIFHFNQPQAYVDVYLPPANSYEAEPQPYSFKWPPSITTKTQYRLIGNSFAGP</sequence>
<dbReference type="GO" id="GO:0032259">
    <property type="term" value="P:methylation"/>
    <property type="evidence" value="ECO:0007669"/>
    <property type="project" value="UniProtKB-KW"/>
</dbReference>
<evidence type="ECO:0000313" key="5">
    <source>
        <dbReference type="EMBL" id="KIO24968.1"/>
    </source>
</evidence>
<gene>
    <name evidence="5" type="ORF">M407DRAFT_25715</name>
</gene>
<dbReference type="InterPro" id="IPR050750">
    <property type="entry name" value="C5-MTase"/>
</dbReference>
<reference evidence="5 6" key="1">
    <citation type="submission" date="2014-04" db="EMBL/GenBank/DDBJ databases">
        <authorList>
            <consortium name="DOE Joint Genome Institute"/>
            <person name="Kuo A."/>
            <person name="Girlanda M."/>
            <person name="Perotto S."/>
            <person name="Kohler A."/>
            <person name="Nagy L.G."/>
            <person name="Floudas D."/>
            <person name="Copeland A."/>
            <person name="Barry K.W."/>
            <person name="Cichocki N."/>
            <person name="Veneault-Fourrey C."/>
            <person name="LaButti K."/>
            <person name="Lindquist E.A."/>
            <person name="Lipzen A."/>
            <person name="Lundell T."/>
            <person name="Morin E."/>
            <person name="Murat C."/>
            <person name="Sun H."/>
            <person name="Tunlid A."/>
            <person name="Henrissat B."/>
            <person name="Grigoriev I.V."/>
            <person name="Hibbett D.S."/>
            <person name="Martin F."/>
            <person name="Nordberg H.P."/>
            <person name="Cantor M.N."/>
            <person name="Hua S.X."/>
        </authorList>
    </citation>
    <scope>NUCLEOTIDE SEQUENCE [LARGE SCALE GENOMIC DNA]</scope>
    <source>
        <strain evidence="5 6">MUT 4182</strain>
    </source>
</reference>